<reference evidence="1" key="1">
    <citation type="submission" date="2013-10" db="EMBL/GenBank/DDBJ databases">
        <title>Genomic analysis of the causative agents of coccidiosis in chickens.</title>
        <authorList>
            <person name="Reid A.J."/>
            <person name="Blake D."/>
            <person name="Billington K."/>
            <person name="Browne H."/>
            <person name="Dunn M."/>
            <person name="Hung S."/>
            <person name="Kawahara F."/>
            <person name="Miranda-Saavedra D."/>
            <person name="Mourier T."/>
            <person name="Nagra H."/>
            <person name="Otto T.D."/>
            <person name="Rawlings N."/>
            <person name="Sanchez A."/>
            <person name="Sanders M."/>
            <person name="Subramaniam C."/>
            <person name="Tay Y."/>
            <person name="Dear P."/>
            <person name="Doerig C."/>
            <person name="Gruber A."/>
            <person name="Parkinson J."/>
            <person name="Shirley M."/>
            <person name="Wan K.L."/>
            <person name="Berriman M."/>
            <person name="Tomley F."/>
            <person name="Pain A."/>
        </authorList>
    </citation>
    <scope>NUCLEOTIDE SEQUENCE [LARGE SCALE GENOMIC DNA]</scope>
    <source>
        <strain evidence="1">Houghton</strain>
    </source>
</reference>
<organism evidence="1 2">
    <name type="scientific">Eimeria brunetti</name>
    <dbReference type="NCBI Taxonomy" id="51314"/>
    <lineage>
        <taxon>Eukaryota</taxon>
        <taxon>Sar</taxon>
        <taxon>Alveolata</taxon>
        <taxon>Apicomplexa</taxon>
        <taxon>Conoidasida</taxon>
        <taxon>Coccidia</taxon>
        <taxon>Eucoccidiorida</taxon>
        <taxon>Eimeriorina</taxon>
        <taxon>Eimeriidae</taxon>
        <taxon>Eimeria</taxon>
    </lineage>
</organism>
<sequence>MGQQDHRLGNPVGSRLTVAEEFYAADGKPAVKISHMEYADDLKTVGNSHEGINSLHQVVKAFLQWTGLEANPPKCATMGWKALLPLQAEDGLVRSYIRAVLKVTFKLSKSTASEVFHQPSSHGGLGCTSLQTIATATQIGHAVQILNSKDSMIQAVAEGQLLEVTKREFVYTPDSEDSDREATLAYLNDRDLGCLKKRGKKVDIRSL</sequence>
<gene>
    <name evidence="1" type="ORF">EBH_0014500</name>
</gene>
<evidence type="ECO:0000313" key="1">
    <source>
        <dbReference type="EMBL" id="CDJ47059.1"/>
    </source>
</evidence>
<evidence type="ECO:0000313" key="2">
    <source>
        <dbReference type="Proteomes" id="UP000030750"/>
    </source>
</evidence>
<protein>
    <recommendedName>
        <fullName evidence="3">Reverse transcriptase domain-containing protein</fullName>
    </recommendedName>
</protein>
<accession>U6LET8</accession>
<dbReference type="OrthoDB" id="346743at2759"/>
<reference evidence="1" key="2">
    <citation type="submission" date="2013-10" db="EMBL/GenBank/DDBJ databases">
        <authorList>
            <person name="Aslett M."/>
        </authorList>
    </citation>
    <scope>NUCLEOTIDE SEQUENCE [LARGE SCALE GENOMIC DNA]</scope>
    <source>
        <strain evidence="1">Houghton</strain>
    </source>
</reference>
<evidence type="ECO:0008006" key="3">
    <source>
        <dbReference type="Google" id="ProtNLM"/>
    </source>
</evidence>
<dbReference type="EMBL" id="HG710591">
    <property type="protein sequence ID" value="CDJ47059.1"/>
    <property type="molecule type" value="Genomic_DNA"/>
</dbReference>
<proteinExistence type="predicted"/>
<keyword evidence="2" id="KW-1185">Reference proteome</keyword>
<dbReference type="Proteomes" id="UP000030750">
    <property type="component" value="Unassembled WGS sequence"/>
</dbReference>
<dbReference type="VEuPathDB" id="ToxoDB:EBH_0014500"/>
<dbReference type="AlphaFoldDB" id="U6LET8"/>
<name>U6LET8_9EIME</name>